<dbReference type="SMART" id="SM00448">
    <property type="entry name" value="REC"/>
    <property type="match status" value="1"/>
</dbReference>
<dbReference type="RefSeq" id="WP_168433266.1">
    <property type="nucleotide sequence ID" value="NZ_CAAHFH010000001.1"/>
</dbReference>
<evidence type="ECO:0000313" key="6">
    <source>
        <dbReference type="EMBL" id="VGO20426.1"/>
    </source>
</evidence>
<gene>
    <name evidence="6" type="primary">degU_5</name>
    <name evidence="6" type="ORF">SCARR_02489</name>
</gene>
<feature type="domain" description="Response regulatory" evidence="5">
    <location>
        <begin position="7"/>
        <end position="124"/>
    </location>
</feature>
<dbReference type="InterPro" id="IPR000792">
    <property type="entry name" value="Tscrpt_reg_LuxR_C"/>
</dbReference>
<feature type="domain" description="HTH luxR-type" evidence="4">
    <location>
        <begin position="147"/>
        <end position="212"/>
    </location>
</feature>
<dbReference type="InterPro" id="IPR011006">
    <property type="entry name" value="CheY-like_superfamily"/>
</dbReference>
<feature type="modified residue" description="4-aspartylphosphate" evidence="3">
    <location>
        <position position="59"/>
    </location>
</feature>
<organism evidence="6 7">
    <name type="scientific">Pontiella sulfatireligans</name>
    <dbReference type="NCBI Taxonomy" id="2750658"/>
    <lineage>
        <taxon>Bacteria</taxon>
        <taxon>Pseudomonadati</taxon>
        <taxon>Kiritimatiellota</taxon>
        <taxon>Kiritimatiellia</taxon>
        <taxon>Kiritimatiellales</taxon>
        <taxon>Pontiellaceae</taxon>
        <taxon>Pontiella</taxon>
    </lineage>
</organism>
<dbReference type="GO" id="GO:0006355">
    <property type="term" value="P:regulation of DNA-templated transcription"/>
    <property type="evidence" value="ECO:0007669"/>
    <property type="project" value="InterPro"/>
</dbReference>
<dbReference type="SUPFAM" id="SSF46894">
    <property type="entry name" value="C-terminal effector domain of the bipartite response regulators"/>
    <property type="match status" value="1"/>
</dbReference>
<dbReference type="Pfam" id="PF00072">
    <property type="entry name" value="Response_reg"/>
    <property type="match status" value="1"/>
</dbReference>
<dbReference type="InterPro" id="IPR058245">
    <property type="entry name" value="NreC/VraR/RcsB-like_REC"/>
</dbReference>
<keyword evidence="1 3" id="KW-0597">Phosphoprotein</keyword>
<keyword evidence="7" id="KW-1185">Reference proteome</keyword>
<dbReference type="CDD" id="cd17535">
    <property type="entry name" value="REC_NarL-like"/>
    <property type="match status" value="1"/>
</dbReference>
<accession>A0A6C2UMV5</accession>
<protein>
    <submittedName>
        <fullName evidence="6">Transcriptional regulatory protein DegU</fullName>
    </submittedName>
</protein>
<dbReference type="SUPFAM" id="SSF52172">
    <property type="entry name" value="CheY-like"/>
    <property type="match status" value="1"/>
</dbReference>
<dbReference type="PANTHER" id="PTHR43214">
    <property type="entry name" value="TWO-COMPONENT RESPONSE REGULATOR"/>
    <property type="match status" value="1"/>
</dbReference>
<dbReference type="GO" id="GO:0003677">
    <property type="term" value="F:DNA binding"/>
    <property type="evidence" value="ECO:0007669"/>
    <property type="project" value="UniProtKB-KW"/>
</dbReference>
<dbReference type="PROSITE" id="PS50110">
    <property type="entry name" value="RESPONSE_REGULATORY"/>
    <property type="match status" value="1"/>
</dbReference>
<evidence type="ECO:0000313" key="7">
    <source>
        <dbReference type="Proteomes" id="UP000346198"/>
    </source>
</evidence>
<dbReference type="EMBL" id="CAAHFH010000001">
    <property type="protein sequence ID" value="VGO20426.1"/>
    <property type="molecule type" value="Genomic_DNA"/>
</dbReference>
<dbReference type="SMART" id="SM00421">
    <property type="entry name" value="HTH_LUXR"/>
    <property type="match status" value="1"/>
</dbReference>
<evidence type="ECO:0000259" key="4">
    <source>
        <dbReference type="PROSITE" id="PS50043"/>
    </source>
</evidence>
<keyword evidence="2" id="KW-0238">DNA-binding</keyword>
<dbReference type="InterPro" id="IPR039420">
    <property type="entry name" value="WalR-like"/>
</dbReference>
<dbReference type="GO" id="GO:0000160">
    <property type="term" value="P:phosphorelay signal transduction system"/>
    <property type="evidence" value="ECO:0007669"/>
    <property type="project" value="InterPro"/>
</dbReference>
<name>A0A6C2UMV5_9BACT</name>
<evidence type="ECO:0000259" key="5">
    <source>
        <dbReference type="PROSITE" id="PS50110"/>
    </source>
</evidence>
<sequence length="215" mass="23779">MTEQPVKIWIVEDHRPLREQVAKMINLSSDLCCEETFSCYDEMLPLLRSKQFPDLMLVDIQLPGINGIEIIKNIRAMYPATQFIVFTISENRTTVFNAICAGASGYLLKDASFDEILRGIRLVIDGGSPLSGPIAAMILDAYKQPAPSSIDSGLTEHELDILNYLAAGVMKKEISSKTSLSVSSVDYYLRSIYKKLQVHSQAGAVAEAFRKGLIS</sequence>
<proteinExistence type="predicted"/>
<dbReference type="Proteomes" id="UP000346198">
    <property type="component" value="Unassembled WGS sequence"/>
</dbReference>
<evidence type="ECO:0000256" key="3">
    <source>
        <dbReference type="PROSITE-ProRule" id="PRU00169"/>
    </source>
</evidence>
<evidence type="ECO:0000256" key="1">
    <source>
        <dbReference type="ARBA" id="ARBA00022553"/>
    </source>
</evidence>
<evidence type="ECO:0000256" key="2">
    <source>
        <dbReference type="ARBA" id="ARBA00023125"/>
    </source>
</evidence>
<dbReference type="Pfam" id="PF00196">
    <property type="entry name" value="GerE"/>
    <property type="match status" value="1"/>
</dbReference>
<dbReference type="AlphaFoldDB" id="A0A6C2UMV5"/>
<dbReference type="InterPro" id="IPR016032">
    <property type="entry name" value="Sig_transdc_resp-reg_C-effctor"/>
</dbReference>
<reference evidence="6 7" key="1">
    <citation type="submission" date="2019-04" db="EMBL/GenBank/DDBJ databases">
        <authorList>
            <person name="Van Vliet M D."/>
        </authorList>
    </citation>
    <scope>NUCLEOTIDE SEQUENCE [LARGE SCALE GENOMIC DNA]</scope>
    <source>
        <strain evidence="6 7">F21</strain>
    </source>
</reference>
<dbReference type="InterPro" id="IPR001789">
    <property type="entry name" value="Sig_transdc_resp-reg_receiver"/>
</dbReference>
<dbReference type="PANTHER" id="PTHR43214:SF43">
    <property type="entry name" value="TWO-COMPONENT RESPONSE REGULATOR"/>
    <property type="match status" value="1"/>
</dbReference>
<dbReference type="Gene3D" id="3.40.50.2300">
    <property type="match status" value="1"/>
</dbReference>
<dbReference type="PROSITE" id="PS50043">
    <property type="entry name" value="HTH_LUXR_2"/>
    <property type="match status" value="1"/>
</dbReference>
<dbReference type="PRINTS" id="PR00038">
    <property type="entry name" value="HTHLUXR"/>
</dbReference>